<reference evidence="1 2" key="1">
    <citation type="submission" date="2024-01" db="EMBL/GenBank/DDBJ databases">
        <title>A draft genome for a cacao thread blight-causing isolate of Paramarasmius palmivorus.</title>
        <authorList>
            <person name="Baruah I.K."/>
            <person name="Bukari Y."/>
            <person name="Amoako-Attah I."/>
            <person name="Meinhardt L.W."/>
            <person name="Bailey B.A."/>
            <person name="Cohen S.P."/>
        </authorList>
    </citation>
    <scope>NUCLEOTIDE SEQUENCE [LARGE SCALE GENOMIC DNA]</scope>
    <source>
        <strain evidence="1 2">GH-12</strain>
    </source>
</reference>
<evidence type="ECO:0000313" key="1">
    <source>
        <dbReference type="EMBL" id="KAK7051351.1"/>
    </source>
</evidence>
<sequence length="519" mass="59935">MDFDICDLYVLGSEHAQLPKHLIQMWTGVPVGTVNFLREEMGIEENSDNLQGMSLKHPSIPSSTRSLPLGHFLWLRRGMAQEFLGGSRRPRLRDPFFTWISARPEYIPPKGCHGFLRMPIDLLLFHPQDKTLLAKLQADHVDDASLLTYLSRDHVLAIGMTGQECSRLREIGERDAVRGSFFVNTARKPREGYHVQDDLWVLGSPHIWIFAPSQPLTEWCQIYQVEREVLDWMLDLGLQESHDLRFLFVPRVPLGYFMVLRRAVNSWLGDARDIRHSCWPRWLDKPGFPNVPVADVYHTIYEETTLFTLLNNNIYNMKQLEYLSHDHLGALGWTMYDLMRLSARLYPEVPPSDLLLCSPCQDALPLAGFQDFSQWCREFGVDREVQRSFERLGLANLDLRIALERLDLRQILEDVKRPLFHVLEFRKALTKWTGKVQLRHPVFAPGTRIEDKHVSDIEGADEECDEEIREWLLSNGVRSLGLLEFLSMDDLSWSAINVPHSTSFLDDLKMLAPCDGGVY</sequence>
<evidence type="ECO:0008006" key="3">
    <source>
        <dbReference type="Google" id="ProtNLM"/>
    </source>
</evidence>
<dbReference type="AlphaFoldDB" id="A0AAW0DF20"/>
<organism evidence="1 2">
    <name type="scientific">Paramarasmius palmivorus</name>
    <dbReference type="NCBI Taxonomy" id="297713"/>
    <lineage>
        <taxon>Eukaryota</taxon>
        <taxon>Fungi</taxon>
        <taxon>Dikarya</taxon>
        <taxon>Basidiomycota</taxon>
        <taxon>Agaricomycotina</taxon>
        <taxon>Agaricomycetes</taxon>
        <taxon>Agaricomycetidae</taxon>
        <taxon>Agaricales</taxon>
        <taxon>Marasmiineae</taxon>
        <taxon>Marasmiaceae</taxon>
        <taxon>Paramarasmius</taxon>
    </lineage>
</organism>
<accession>A0AAW0DF20</accession>
<comment type="caution">
    <text evidence="1">The sequence shown here is derived from an EMBL/GenBank/DDBJ whole genome shotgun (WGS) entry which is preliminary data.</text>
</comment>
<keyword evidence="2" id="KW-1185">Reference proteome</keyword>
<dbReference type="Proteomes" id="UP001383192">
    <property type="component" value="Unassembled WGS sequence"/>
</dbReference>
<evidence type="ECO:0000313" key="2">
    <source>
        <dbReference type="Proteomes" id="UP001383192"/>
    </source>
</evidence>
<proteinExistence type="predicted"/>
<protein>
    <recommendedName>
        <fullName evidence="3">SAM domain-containing protein</fullName>
    </recommendedName>
</protein>
<gene>
    <name evidence="1" type="ORF">VNI00_004851</name>
</gene>
<dbReference type="EMBL" id="JAYKXP010000013">
    <property type="protein sequence ID" value="KAK7051351.1"/>
    <property type="molecule type" value="Genomic_DNA"/>
</dbReference>
<name>A0AAW0DF20_9AGAR</name>